<evidence type="ECO:0008006" key="14">
    <source>
        <dbReference type="Google" id="ProtNLM"/>
    </source>
</evidence>
<dbReference type="PROSITE" id="PS51192">
    <property type="entry name" value="HELICASE_ATP_BIND_1"/>
    <property type="match status" value="1"/>
</dbReference>
<evidence type="ECO:0000259" key="10">
    <source>
        <dbReference type="PROSITE" id="PS51194"/>
    </source>
</evidence>
<feature type="region of interest" description="Disordered" evidence="8">
    <location>
        <begin position="375"/>
        <end position="424"/>
    </location>
</feature>
<evidence type="ECO:0000259" key="9">
    <source>
        <dbReference type="PROSITE" id="PS51192"/>
    </source>
</evidence>
<protein>
    <recommendedName>
        <fullName evidence="14">DEAD/DEAH box helicase</fullName>
    </recommendedName>
</protein>
<feature type="short sequence motif" description="Q motif" evidence="6">
    <location>
        <begin position="9"/>
        <end position="37"/>
    </location>
</feature>
<feature type="domain" description="Helicase ATP-binding" evidence="9">
    <location>
        <begin position="40"/>
        <end position="209"/>
    </location>
</feature>
<dbReference type="PROSITE" id="PS00039">
    <property type="entry name" value="DEAD_ATP_HELICASE"/>
    <property type="match status" value="1"/>
</dbReference>
<dbReference type="InterPro" id="IPR027417">
    <property type="entry name" value="P-loop_NTPase"/>
</dbReference>
<dbReference type="SMART" id="SM00490">
    <property type="entry name" value="HELICc"/>
    <property type="match status" value="1"/>
</dbReference>
<dbReference type="Gene3D" id="3.40.50.300">
    <property type="entry name" value="P-loop containing nucleotide triphosphate hydrolases"/>
    <property type="match status" value="2"/>
</dbReference>
<dbReference type="GO" id="GO:0016787">
    <property type="term" value="F:hydrolase activity"/>
    <property type="evidence" value="ECO:0007669"/>
    <property type="project" value="UniProtKB-KW"/>
</dbReference>
<evidence type="ECO:0000256" key="6">
    <source>
        <dbReference type="PROSITE-ProRule" id="PRU00552"/>
    </source>
</evidence>
<dbReference type="PANTHER" id="PTHR47959">
    <property type="entry name" value="ATP-DEPENDENT RNA HELICASE RHLE-RELATED"/>
    <property type="match status" value="1"/>
</dbReference>
<gene>
    <name evidence="12" type="ORF">CO073_03340</name>
</gene>
<feature type="compositionally biased region" description="Basic residues" evidence="8">
    <location>
        <begin position="408"/>
        <end position="424"/>
    </location>
</feature>
<dbReference type="SMART" id="SM00487">
    <property type="entry name" value="DEXDc"/>
    <property type="match status" value="1"/>
</dbReference>
<evidence type="ECO:0000256" key="2">
    <source>
        <dbReference type="ARBA" id="ARBA00022801"/>
    </source>
</evidence>
<dbReference type="InterPro" id="IPR014001">
    <property type="entry name" value="Helicase_ATP-bd"/>
</dbReference>
<feature type="compositionally biased region" description="Low complexity" evidence="8">
    <location>
        <begin position="395"/>
        <end position="407"/>
    </location>
</feature>
<dbReference type="InterPro" id="IPR014014">
    <property type="entry name" value="RNA_helicase_DEAD_Q_motif"/>
</dbReference>
<dbReference type="GO" id="GO:0003724">
    <property type="term" value="F:RNA helicase activity"/>
    <property type="evidence" value="ECO:0007669"/>
    <property type="project" value="InterPro"/>
</dbReference>
<dbReference type="InterPro" id="IPR001650">
    <property type="entry name" value="Helicase_C-like"/>
</dbReference>
<keyword evidence="2 7" id="KW-0378">Hydrolase</keyword>
<dbReference type="CDD" id="cd18787">
    <property type="entry name" value="SF2_C_DEAD"/>
    <property type="match status" value="1"/>
</dbReference>
<keyword evidence="4 7" id="KW-0067">ATP-binding</keyword>
<comment type="caution">
    <text evidence="12">The sequence shown here is derived from an EMBL/GenBank/DDBJ whole genome shotgun (WGS) entry which is preliminary data.</text>
</comment>
<dbReference type="GO" id="GO:0003676">
    <property type="term" value="F:nucleic acid binding"/>
    <property type="evidence" value="ECO:0007669"/>
    <property type="project" value="InterPro"/>
</dbReference>
<dbReference type="PROSITE" id="PS51195">
    <property type="entry name" value="Q_MOTIF"/>
    <property type="match status" value="1"/>
</dbReference>
<evidence type="ECO:0000313" key="12">
    <source>
        <dbReference type="EMBL" id="PJC01546.1"/>
    </source>
</evidence>
<keyword evidence="3 7" id="KW-0347">Helicase</keyword>
<dbReference type="SUPFAM" id="SSF52540">
    <property type="entry name" value="P-loop containing nucleoside triphosphate hydrolases"/>
    <property type="match status" value="1"/>
</dbReference>
<dbReference type="GO" id="GO:0005524">
    <property type="term" value="F:ATP binding"/>
    <property type="evidence" value="ECO:0007669"/>
    <property type="project" value="UniProtKB-KW"/>
</dbReference>
<dbReference type="InterPro" id="IPR011545">
    <property type="entry name" value="DEAD/DEAH_box_helicase_dom"/>
</dbReference>
<evidence type="ECO:0000256" key="7">
    <source>
        <dbReference type="RuleBase" id="RU000492"/>
    </source>
</evidence>
<dbReference type="PROSITE" id="PS51194">
    <property type="entry name" value="HELICASE_CTER"/>
    <property type="match status" value="1"/>
</dbReference>
<evidence type="ECO:0000256" key="3">
    <source>
        <dbReference type="ARBA" id="ARBA00022806"/>
    </source>
</evidence>
<name>A0A2M8DQM4_9BACT</name>
<dbReference type="InterPro" id="IPR000629">
    <property type="entry name" value="RNA-helicase_DEAD-box_CS"/>
</dbReference>
<dbReference type="Pfam" id="PF00270">
    <property type="entry name" value="DEAD"/>
    <property type="match status" value="1"/>
</dbReference>
<proteinExistence type="inferred from homology"/>
<dbReference type="Pfam" id="PF00271">
    <property type="entry name" value="Helicase_C"/>
    <property type="match status" value="1"/>
</dbReference>
<organism evidence="12 13">
    <name type="scientific">Candidatus Komeilibacteria bacterium CG_4_9_14_0_8_um_filter_36_9</name>
    <dbReference type="NCBI Taxonomy" id="1974473"/>
    <lineage>
        <taxon>Bacteria</taxon>
        <taxon>Candidatus Komeiliibacteriota</taxon>
    </lineage>
</organism>
<keyword evidence="1 7" id="KW-0547">Nucleotide-binding</keyword>
<dbReference type="InterPro" id="IPR044742">
    <property type="entry name" value="DEAD/DEAH_RhlB"/>
</dbReference>
<dbReference type="PANTHER" id="PTHR47959:SF13">
    <property type="entry name" value="ATP-DEPENDENT RNA HELICASE RHLE"/>
    <property type="match status" value="1"/>
</dbReference>
<dbReference type="InterPro" id="IPR050079">
    <property type="entry name" value="DEAD_box_RNA_helicase"/>
</dbReference>
<dbReference type="EMBL" id="PFSY01000155">
    <property type="protein sequence ID" value="PJC01546.1"/>
    <property type="molecule type" value="Genomic_DNA"/>
</dbReference>
<dbReference type="CDD" id="cd00268">
    <property type="entry name" value="DEADc"/>
    <property type="match status" value="1"/>
</dbReference>
<dbReference type="GO" id="GO:0005829">
    <property type="term" value="C:cytosol"/>
    <property type="evidence" value="ECO:0007669"/>
    <property type="project" value="TreeGrafter"/>
</dbReference>
<comment type="similarity">
    <text evidence="5 7">Belongs to the DEAD box helicase family.</text>
</comment>
<feature type="compositionally biased region" description="Basic and acidic residues" evidence="8">
    <location>
        <begin position="376"/>
        <end position="388"/>
    </location>
</feature>
<feature type="domain" description="DEAD-box RNA helicase Q" evidence="11">
    <location>
        <begin position="9"/>
        <end position="37"/>
    </location>
</feature>
<evidence type="ECO:0000259" key="11">
    <source>
        <dbReference type="PROSITE" id="PS51195"/>
    </source>
</evidence>
<dbReference type="AlphaFoldDB" id="A0A2M8DQM4"/>
<sequence length="424" mass="47468">MNKTTQEHASFASLGITPSLLSQLQKLKFNKPTPIQHQAIPIAIKGQDLMGIAQTGTGKTMAFGIPMIQRLSSHKGMGLILLPTRELTAQVDQALKTLGQPFGLRTAILIGGTPQGPQIKALSRNPHIIIAAPGRLIDLLEQKRVKLNTVKILVLDEADRMLDMGFEPQIKKILETVPSSQRQTMLFSATMPEKITKLAKSYMRSPLRVEVAPAGTAATNIEQEMFMLPRNEKLSLLNQLLFEYKQRILIFSRTKHGAKKITKAIQKMGHQAAEIHSNKSLAQRTKAMRDFKSGAIRILVATDIASRGIDVQDIEVVINYDLPDNPEDYVHRIGRTGRAEKSGKAISFAAPEQKRDIAEIERLVRTQLPIKPLPAIREHIEMPKEQEYRGQTNQRSRGPRNYGSNNSRGRRPSRNRQRNRSNNS</sequence>
<evidence type="ECO:0000256" key="8">
    <source>
        <dbReference type="SAM" id="MobiDB-lite"/>
    </source>
</evidence>
<dbReference type="Proteomes" id="UP000230136">
    <property type="component" value="Unassembled WGS sequence"/>
</dbReference>
<evidence type="ECO:0000313" key="13">
    <source>
        <dbReference type="Proteomes" id="UP000230136"/>
    </source>
</evidence>
<evidence type="ECO:0000256" key="4">
    <source>
        <dbReference type="ARBA" id="ARBA00022840"/>
    </source>
</evidence>
<evidence type="ECO:0000256" key="5">
    <source>
        <dbReference type="ARBA" id="ARBA00038437"/>
    </source>
</evidence>
<feature type="domain" description="Helicase C-terminal" evidence="10">
    <location>
        <begin position="236"/>
        <end position="381"/>
    </location>
</feature>
<evidence type="ECO:0000256" key="1">
    <source>
        <dbReference type="ARBA" id="ARBA00022741"/>
    </source>
</evidence>
<accession>A0A2M8DQM4</accession>
<reference evidence="13" key="1">
    <citation type="submission" date="2017-09" db="EMBL/GenBank/DDBJ databases">
        <title>Depth-based differentiation of microbial function through sediment-hosted aquifers and enrichment of novel symbionts in the deep terrestrial subsurface.</title>
        <authorList>
            <person name="Probst A.J."/>
            <person name="Ladd B."/>
            <person name="Jarett J.K."/>
            <person name="Geller-Mcgrath D.E."/>
            <person name="Sieber C.M.K."/>
            <person name="Emerson J.B."/>
            <person name="Anantharaman K."/>
            <person name="Thomas B.C."/>
            <person name="Malmstrom R."/>
            <person name="Stieglmeier M."/>
            <person name="Klingl A."/>
            <person name="Woyke T."/>
            <person name="Ryan C.M."/>
            <person name="Banfield J.F."/>
        </authorList>
    </citation>
    <scope>NUCLEOTIDE SEQUENCE [LARGE SCALE GENOMIC DNA]</scope>
</reference>